<accession>A0A6I8N7M7</accession>
<feature type="signal peptide" evidence="5">
    <location>
        <begin position="1"/>
        <end position="31"/>
    </location>
</feature>
<evidence type="ECO:0000256" key="1">
    <source>
        <dbReference type="ARBA" id="ARBA00010859"/>
    </source>
</evidence>
<reference evidence="7" key="3">
    <citation type="submission" date="2025-09" db="UniProtKB">
        <authorList>
            <consortium name="Ensembl"/>
        </authorList>
    </citation>
    <scope>IDENTIFICATION</scope>
    <source>
        <strain evidence="7">Glennie</strain>
    </source>
</reference>
<evidence type="ECO:0000256" key="3">
    <source>
        <dbReference type="ARBA" id="ARBA00023157"/>
    </source>
</evidence>
<dbReference type="OrthoDB" id="17373at2759"/>
<dbReference type="Pfam" id="PF00062">
    <property type="entry name" value="Lys"/>
    <property type="match status" value="1"/>
</dbReference>
<dbReference type="OMA" id="QARSGHW"/>
<dbReference type="Ensembl" id="ENSOANT00000067354.1">
    <property type="protein sequence ID" value="ENSOANP00000037007.1"/>
    <property type="gene ID" value="ENSOANG00000042826.1"/>
</dbReference>
<dbReference type="FunFam" id="1.10.530.10:FF:000001">
    <property type="entry name" value="Lysozyme C"/>
    <property type="match status" value="1"/>
</dbReference>
<dbReference type="GO" id="GO:0036126">
    <property type="term" value="C:sperm flagellum"/>
    <property type="evidence" value="ECO:0000318"/>
    <property type="project" value="GO_Central"/>
</dbReference>
<gene>
    <name evidence="7" type="primary">LOC114809124</name>
</gene>
<dbReference type="Gene3D" id="1.10.530.10">
    <property type="match status" value="1"/>
</dbReference>
<keyword evidence="3" id="KW-1015">Disulfide bond</keyword>
<keyword evidence="2" id="KW-0494">Milk protein</keyword>
<dbReference type="RefSeq" id="XP_028913999.1">
    <property type="nucleotide sequence ID" value="XM_029058166.2"/>
</dbReference>
<dbReference type="CDD" id="cd16897">
    <property type="entry name" value="LYZ_C"/>
    <property type="match status" value="1"/>
</dbReference>
<comment type="similarity">
    <text evidence="1 4">Belongs to the glycosyl hydrolase 22 family.</text>
</comment>
<dbReference type="InterPro" id="IPR000974">
    <property type="entry name" value="Glyco_hydro_22_lys"/>
</dbReference>
<dbReference type="PANTHER" id="PTHR11407:SF31">
    <property type="entry name" value="SPERM ACROSOME-ASSOCIATED PROTEIN 5"/>
    <property type="match status" value="1"/>
</dbReference>
<dbReference type="InterPro" id="IPR023346">
    <property type="entry name" value="Lysozyme-like_dom_sf"/>
</dbReference>
<name>A0A6I8N7M7_ORNAN</name>
<dbReference type="AlphaFoldDB" id="A0A6I8N7M7"/>
<evidence type="ECO:0000256" key="4">
    <source>
        <dbReference type="RuleBase" id="RU004440"/>
    </source>
</evidence>
<dbReference type="SMART" id="SM00263">
    <property type="entry name" value="LYZ1"/>
    <property type="match status" value="1"/>
</dbReference>
<dbReference type="KEGG" id="oaa:114809124"/>
<protein>
    <recommendedName>
        <fullName evidence="6">Glycosyl hydrolases family 22 (GH22) domain-containing protein</fullName>
    </recommendedName>
</protein>
<evidence type="ECO:0000313" key="8">
    <source>
        <dbReference type="Proteomes" id="UP000002279"/>
    </source>
</evidence>
<dbReference type="InterPro" id="IPR001916">
    <property type="entry name" value="Glyco_hydro_22"/>
</dbReference>
<dbReference type="InterPro" id="IPR019799">
    <property type="entry name" value="Glyco_hydro_22_CS"/>
</dbReference>
<dbReference type="PRINTS" id="PR00135">
    <property type="entry name" value="LYZLACT"/>
</dbReference>
<keyword evidence="8" id="KW-1185">Reference proteome</keyword>
<dbReference type="SUPFAM" id="SSF53955">
    <property type="entry name" value="Lysozyme-like"/>
    <property type="match status" value="1"/>
</dbReference>
<feature type="chain" id="PRO_5026072518" description="Glycosyl hydrolases family 22 (GH22) domain-containing protein" evidence="5">
    <location>
        <begin position="32"/>
        <end position="159"/>
    </location>
</feature>
<dbReference type="GeneTree" id="ENSGT00940000159227"/>
<reference evidence="7 8" key="1">
    <citation type="journal article" date="2008" name="Nature">
        <title>Genome analysis of the platypus reveals unique signatures of evolution.</title>
        <authorList>
            <person name="Warren W.C."/>
            <person name="Hillier L.W."/>
            <person name="Marshall Graves J.A."/>
            <person name="Birney E."/>
            <person name="Ponting C.P."/>
            <person name="Grutzner F."/>
            <person name="Belov K."/>
            <person name="Miller W."/>
            <person name="Clarke L."/>
            <person name="Chinwalla A.T."/>
            <person name="Yang S.P."/>
            <person name="Heger A."/>
            <person name="Locke D.P."/>
            <person name="Miethke P."/>
            <person name="Waters P.D."/>
            <person name="Veyrunes F."/>
            <person name="Fulton L."/>
            <person name="Fulton B."/>
            <person name="Graves T."/>
            <person name="Wallis J."/>
            <person name="Puente X.S."/>
            <person name="Lopez-Otin C."/>
            <person name="Ordonez G.R."/>
            <person name="Eichler E.E."/>
            <person name="Chen L."/>
            <person name="Cheng Z."/>
            <person name="Deakin J.E."/>
            <person name="Alsop A."/>
            <person name="Thompson K."/>
            <person name="Kirby P."/>
            <person name="Papenfuss A.T."/>
            <person name="Wakefield M.J."/>
            <person name="Olender T."/>
            <person name="Lancet D."/>
            <person name="Huttley G.A."/>
            <person name="Smit A.F."/>
            <person name="Pask A."/>
            <person name="Temple-Smith P."/>
            <person name="Batzer M.A."/>
            <person name="Walker J.A."/>
            <person name="Konkel M.K."/>
            <person name="Harris R.S."/>
            <person name="Whittington C.M."/>
            <person name="Wong E.S."/>
            <person name="Gemmell N.J."/>
            <person name="Buschiazzo E."/>
            <person name="Vargas Jentzsch I.M."/>
            <person name="Merkel A."/>
            <person name="Schmitz J."/>
            <person name="Zemann A."/>
            <person name="Churakov G."/>
            <person name="Kriegs J.O."/>
            <person name="Brosius J."/>
            <person name="Murchison E.P."/>
            <person name="Sachidanandam R."/>
            <person name="Smith C."/>
            <person name="Hannon G.J."/>
            <person name="Tsend-Ayush E."/>
            <person name="McMillan D."/>
            <person name="Attenborough R."/>
            <person name="Rens W."/>
            <person name="Ferguson-Smith M."/>
            <person name="Lefevre C.M."/>
            <person name="Sharp J.A."/>
            <person name="Nicholas K.R."/>
            <person name="Ray D.A."/>
            <person name="Kube M."/>
            <person name="Reinhardt R."/>
            <person name="Pringle T.H."/>
            <person name="Taylor J."/>
            <person name="Jones R.C."/>
            <person name="Nixon B."/>
            <person name="Dacheux J.L."/>
            <person name="Niwa H."/>
            <person name="Sekita Y."/>
            <person name="Huang X."/>
            <person name="Stark A."/>
            <person name="Kheradpour P."/>
            <person name="Kellis M."/>
            <person name="Flicek P."/>
            <person name="Chen Y."/>
            <person name="Webber C."/>
            <person name="Hardison R."/>
            <person name="Nelson J."/>
            <person name="Hallsworth-Pepin K."/>
            <person name="Delehaunty K."/>
            <person name="Markovic C."/>
            <person name="Minx P."/>
            <person name="Feng Y."/>
            <person name="Kremitzki C."/>
            <person name="Mitreva M."/>
            <person name="Glasscock J."/>
            <person name="Wylie T."/>
            <person name="Wohldmann P."/>
            <person name="Thiru P."/>
            <person name="Nhan M.N."/>
            <person name="Pohl C.S."/>
            <person name="Smith S.M."/>
            <person name="Hou S."/>
            <person name="Nefedov M."/>
            <person name="de Jong P.J."/>
            <person name="Renfree M.B."/>
            <person name="Mardis E.R."/>
            <person name="Wilson R.K."/>
        </authorList>
    </citation>
    <scope>NUCLEOTIDE SEQUENCE [LARGE SCALE GENOMIC DNA]</scope>
    <source>
        <strain evidence="7 8">Glennie</strain>
    </source>
</reference>
<reference evidence="7" key="2">
    <citation type="submission" date="2025-08" db="UniProtKB">
        <authorList>
            <consortium name="Ensembl"/>
        </authorList>
    </citation>
    <scope>IDENTIFICATION</scope>
    <source>
        <strain evidence="7">Glennie</strain>
    </source>
</reference>
<dbReference type="InParanoid" id="A0A6I8N7M7"/>
<dbReference type="GO" id="GO:0003796">
    <property type="term" value="F:lysozyme activity"/>
    <property type="evidence" value="ECO:0000318"/>
    <property type="project" value="GO_Central"/>
</dbReference>
<organism evidence="7 8">
    <name type="scientific">Ornithorhynchus anatinus</name>
    <name type="common">Duckbill platypus</name>
    <dbReference type="NCBI Taxonomy" id="9258"/>
    <lineage>
        <taxon>Eukaryota</taxon>
        <taxon>Metazoa</taxon>
        <taxon>Chordata</taxon>
        <taxon>Craniata</taxon>
        <taxon>Vertebrata</taxon>
        <taxon>Euteleostomi</taxon>
        <taxon>Mammalia</taxon>
        <taxon>Monotremata</taxon>
        <taxon>Ornithorhynchidae</taxon>
        <taxon>Ornithorhynchus</taxon>
    </lineage>
</organism>
<dbReference type="Bgee" id="ENSOANG00000042826">
    <property type="expression patterns" value="Expressed in testis"/>
</dbReference>
<dbReference type="Proteomes" id="UP000002279">
    <property type="component" value="Chromosome 2"/>
</dbReference>
<dbReference type="PROSITE" id="PS00128">
    <property type="entry name" value="GLYCOSYL_HYDROL_F22_1"/>
    <property type="match status" value="1"/>
</dbReference>
<evidence type="ECO:0000313" key="7">
    <source>
        <dbReference type="Ensembl" id="ENSOANP00000037007.1"/>
    </source>
</evidence>
<feature type="domain" description="Glycosyl hydrolases family 22 (GH22)" evidence="6">
    <location>
        <begin position="106"/>
        <end position="124"/>
    </location>
</feature>
<dbReference type="GO" id="GO:0007342">
    <property type="term" value="P:fusion of sperm to egg plasma membrane involved in single fertilization"/>
    <property type="evidence" value="ECO:0000318"/>
    <property type="project" value="GO_Central"/>
</dbReference>
<evidence type="ECO:0000259" key="6">
    <source>
        <dbReference type="PROSITE" id="PS00128"/>
    </source>
</evidence>
<evidence type="ECO:0000256" key="2">
    <source>
        <dbReference type="ARBA" id="ARBA00022743"/>
    </source>
</evidence>
<dbReference type="GO" id="GO:0001669">
    <property type="term" value="C:acrosomal vesicle"/>
    <property type="evidence" value="ECO:0000318"/>
    <property type="project" value="GO_Central"/>
</dbReference>
<dbReference type="PANTHER" id="PTHR11407">
    <property type="entry name" value="LYSOZYME C"/>
    <property type="match status" value="1"/>
</dbReference>
<keyword evidence="5" id="KW-0732">Signal</keyword>
<sequence length="159" mass="17301">MRGSPNPHRLPGGLWGPFLCLLAGLVLDTETLVMSQCELAHALQEGGLDGYHGHSLAHWLCLAHHGSGLNTEAIFRLPDGSMGYGVFQIRGHKWCSPGEGLSENHCHMDCQDLLDTDLSNDITCAKIMVDNPGGTDAWDPWSHHCKGHDLSDWAVNCGH</sequence>
<dbReference type="PROSITE" id="PS51348">
    <property type="entry name" value="GLYCOSYL_HYDROL_F22_2"/>
    <property type="match status" value="1"/>
</dbReference>
<dbReference type="PRINTS" id="PR00137">
    <property type="entry name" value="LYSOZYME"/>
</dbReference>
<dbReference type="GeneID" id="114809124"/>
<evidence type="ECO:0000256" key="5">
    <source>
        <dbReference type="SAM" id="SignalP"/>
    </source>
</evidence>
<proteinExistence type="inferred from homology"/>